<dbReference type="InterPro" id="IPR032828">
    <property type="entry name" value="PolyA_RNA-bd"/>
</dbReference>
<dbReference type="Pfam" id="PF12627">
    <property type="entry name" value="PolyA_pol_RNAbd"/>
    <property type="match status" value="1"/>
</dbReference>
<dbReference type="PANTHER" id="PTHR43051:SF1">
    <property type="entry name" value="POLYNUCLEOTIDE ADENYLYLTRANSFERASE FAMILY PROTEIN"/>
    <property type="match status" value="1"/>
</dbReference>
<dbReference type="InterPro" id="IPR025866">
    <property type="entry name" value="PolyA_pol_arg_C_dom"/>
</dbReference>
<keyword evidence="2" id="KW-0808">Transferase</keyword>
<keyword evidence="1" id="KW-0507">mRNA processing</keyword>
<feature type="domain" description="Poly A polymerase head" evidence="8">
    <location>
        <begin position="54"/>
        <end position="180"/>
    </location>
</feature>
<feature type="region of interest" description="Disordered" evidence="7">
    <location>
        <begin position="416"/>
        <end position="435"/>
    </location>
</feature>
<evidence type="ECO:0000256" key="6">
    <source>
        <dbReference type="ARBA" id="ARBA00023163"/>
    </source>
</evidence>
<dbReference type="InterPro" id="IPR010206">
    <property type="entry name" value="PolA_pol_I"/>
</dbReference>
<proteinExistence type="inferred from homology"/>
<name>T0ZJP7_9ZZZZ</name>
<dbReference type="HAMAP" id="MF_00957">
    <property type="entry name" value="PolyA_pol"/>
    <property type="match status" value="1"/>
</dbReference>
<evidence type="ECO:0000259" key="10">
    <source>
        <dbReference type="Pfam" id="PF12627"/>
    </source>
</evidence>
<dbReference type="Pfam" id="PF01743">
    <property type="entry name" value="PolyA_pol"/>
    <property type="match status" value="1"/>
</dbReference>
<dbReference type="PANTHER" id="PTHR43051">
    <property type="entry name" value="POLYNUCLEOTIDE ADENYLYLTRANSFERASE FAMILY PROTEIN"/>
    <property type="match status" value="1"/>
</dbReference>
<dbReference type="GO" id="GO:0006397">
    <property type="term" value="P:mRNA processing"/>
    <property type="evidence" value="ECO:0007669"/>
    <property type="project" value="UniProtKB-KW"/>
</dbReference>
<reference evidence="11" key="1">
    <citation type="submission" date="2013-08" db="EMBL/GenBank/DDBJ databases">
        <authorList>
            <person name="Mendez C."/>
            <person name="Richter M."/>
            <person name="Ferrer M."/>
            <person name="Sanchez J."/>
        </authorList>
    </citation>
    <scope>NUCLEOTIDE SEQUENCE</scope>
</reference>
<keyword evidence="5" id="KW-0694">RNA-binding</keyword>
<reference evidence="11" key="2">
    <citation type="journal article" date="2014" name="ISME J.">
        <title>Microbial stratification in low pH oxic and suboxic macroscopic growths along an acid mine drainage.</title>
        <authorList>
            <person name="Mendez-Garcia C."/>
            <person name="Mesa V."/>
            <person name="Sprenger R.R."/>
            <person name="Richter M."/>
            <person name="Diez M.S."/>
            <person name="Solano J."/>
            <person name="Bargiela R."/>
            <person name="Golyshina O.V."/>
            <person name="Manteca A."/>
            <person name="Ramos J.L."/>
            <person name="Gallego J.R."/>
            <person name="Llorente I."/>
            <person name="Martins Dos Santos V.A."/>
            <person name="Jensen O.N."/>
            <person name="Pelaez A.I."/>
            <person name="Sanchez J."/>
            <person name="Ferrer M."/>
        </authorList>
    </citation>
    <scope>NUCLEOTIDE SEQUENCE</scope>
</reference>
<dbReference type="Gene3D" id="1.10.3090.10">
    <property type="entry name" value="cca-adding enzyme, domain 2"/>
    <property type="match status" value="1"/>
</dbReference>
<dbReference type="Gene3D" id="3.30.460.10">
    <property type="entry name" value="Beta Polymerase, domain 2"/>
    <property type="match status" value="1"/>
</dbReference>
<accession>T0ZJP7</accession>
<evidence type="ECO:0000256" key="3">
    <source>
        <dbReference type="ARBA" id="ARBA00022741"/>
    </source>
</evidence>
<evidence type="ECO:0000313" key="11">
    <source>
        <dbReference type="EMBL" id="EQD44662.1"/>
    </source>
</evidence>
<evidence type="ECO:0000256" key="2">
    <source>
        <dbReference type="ARBA" id="ARBA00022679"/>
    </source>
</evidence>
<keyword evidence="6" id="KW-0804">Transcription</keyword>
<dbReference type="SUPFAM" id="SSF81891">
    <property type="entry name" value="Poly A polymerase C-terminal region-like"/>
    <property type="match status" value="1"/>
</dbReference>
<dbReference type="GO" id="GO:0043633">
    <property type="term" value="P:polyadenylation-dependent RNA catabolic process"/>
    <property type="evidence" value="ECO:0007669"/>
    <property type="project" value="InterPro"/>
</dbReference>
<protein>
    <submittedName>
        <fullName evidence="11">PolyA polymerase</fullName>
    </submittedName>
</protein>
<dbReference type="InterPro" id="IPR043519">
    <property type="entry name" value="NT_sf"/>
</dbReference>
<dbReference type="SUPFAM" id="SSF81301">
    <property type="entry name" value="Nucleotidyltransferase"/>
    <property type="match status" value="1"/>
</dbReference>
<dbReference type="InterPro" id="IPR002646">
    <property type="entry name" value="PolA_pol_head_dom"/>
</dbReference>
<dbReference type="AlphaFoldDB" id="T0ZJP7"/>
<dbReference type="GO" id="GO:0003723">
    <property type="term" value="F:RNA binding"/>
    <property type="evidence" value="ECO:0007669"/>
    <property type="project" value="UniProtKB-KW"/>
</dbReference>
<comment type="caution">
    <text evidence="11">The sequence shown here is derived from an EMBL/GenBank/DDBJ whole genome shotgun (WGS) entry which is preliminary data.</text>
</comment>
<evidence type="ECO:0000259" key="9">
    <source>
        <dbReference type="Pfam" id="PF12626"/>
    </source>
</evidence>
<feature type="domain" description="Polymerase A arginine-rich C-terminal" evidence="9">
    <location>
        <begin position="321"/>
        <end position="433"/>
    </location>
</feature>
<keyword evidence="4" id="KW-0067">ATP-binding</keyword>
<evidence type="ECO:0000259" key="8">
    <source>
        <dbReference type="Pfam" id="PF01743"/>
    </source>
</evidence>
<evidence type="ECO:0000256" key="7">
    <source>
        <dbReference type="SAM" id="MobiDB-lite"/>
    </source>
</evidence>
<dbReference type="Pfam" id="PF12626">
    <property type="entry name" value="PolyA_pol_arg_C"/>
    <property type="match status" value="1"/>
</dbReference>
<evidence type="ECO:0000256" key="5">
    <source>
        <dbReference type="ARBA" id="ARBA00022884"/>
    </source>
</evidence>
<sequence>MIRRFLNKVFGQKPHRHSAKLHALTASQHSLRPQAISPCALRVIKTLQENGFQAYVVGGAVRDLLLQKSPKDFDVATNATPEQIRRLIRRSRIIGRRFQIIHVPCHDEIVEVTTFRGHAPHDHHSQTDEHGRLTRDNVFGSLEEDATRRDFTANALFYDPVHNTLLDYFSGTKDIAARRLVMIGDPVHRFREDPVRLLRAIRFSAKLGFTLDAALIAPLRELGNLLAPIPESRLFDELLKLLLSGQARSCLELLHQFGLHTHLLPHLDSLWTNPDHVHFITLALDNTDGRLQDKKPVSPGFLLAALFWPSVQILWQTRQAQGEPLYPALFGAMEAVLDEQRKTLPIPHRFDGTMKEIWGLQPRFEQRSGQRPSRLLEHPRFRAGYDFLLLRAASGNTTPELGVWWTTFLEADPDTRPSLLVQETRKPRSRRRRSP</sequence>
<evidence type="ECO:0000256" key="1">
    <source>
        <dbReference type="ARBA" id="ARBA00022664"/>
    </source>
</evidence>
<dbReference type="GO" id="GO:0005524">
    <property type="term" value="F:ATP binding"/>
    <property type="evidence" value="ECO:0007669"/>
    <property type="project" value="UniProtKB-KW"/>
</dbReference>
<feature type="domain" description="tRNA nucleotidyltransferase/poly(A) polymerase RNA and SrmB- binding" evidence="10">
    <location>
        <begin position="208"/>
        <end position="269"/>
    </location>
</feature>
<dbReference type="CDD" id="cd05398">
    <property type="entry name" value="NT_ClassII-CCAase"/>
    <property type="match status" value="1"/>
</dbReference>
<organism evidence="11">
    <name type="scientific">mine drainage metagenome</name>
    <dbReference type="NCBI Taxonomy" id="410659"/>
    <lineage>
        <taxon>unclassified sequences</taxon>
        <taxon>metagenomes</taxon>
        <taxon>ecological metagenomes</taxon>
    </lineage>
</organism>
<dbReference type="NCBIfam" id="TIGR01942">
    <property type="entry name" value="pcnB"/>
    <property type="match status" value="1"/>
</dbReference>
<gene>
    <name evidence="11" type="ORF">B1A_15026</name>
</gene>
<dbReference type="InterPro" id="IPR052191">
    <property type="entry name" value="tRNA_ntf/polyA_polymerase_I"/>
</dbReference>
<keyword evidence="3" id="KW-0547">Nucleotide-binding</keyword>
<dbReference type="GO" id="GO:1990817">
    <property type="term" value="F:poly(A) RNA polymerase activity"/>
    <property type="evidence" value="ECO:0007669"/>
    <property type="project" value="InterPro"/>
</dbReference>
<evidence type="ECO:0000256" key="4">
    <source>
        <dbReference type="ARBA" id="ARBA00022840"/>
    </source>
</evidence>
<dbReference type="EMBL" id="AUZX01011025">
    <property type="protein sequence ID" value="EQD44662.1"/>
    <property type="molecule type" value="Genomic_DNA"/>
</dbReference>